<evidence type="ECO:0000256" key="1">
    <source>
        <dbReference type="SAM" id="MobiDB-lite"/>
    </source>
</evidence>
<feature type="region of interest" description="Disordered" evidence="1">
    <location>
        <begin position="97"/>
        <end position="120"/>
    </location>
</feature>
<sequence>MHHNNAHPAKRRKYLLSTPGPSDEVINDLLMDFKDTQLRQVIDVSMKGGDVRRSIRYIHARLPEKLPNEDQLDVLATSSVLDADKVIQSIEISPMPERRFFPMPAPQPNRQPPTQSSPVEHKDILSHNATQSLVYLPKLANNGNLLTPRSSTELFRKEVQNHVFSSSNVPLTNIFPDPNDSRTIFNPRARPRRSSSISSKF</sequence>
<feature type="region of interest" description="Disordered" evidence="1">
    <location>
        <begin position="168"/>
        <end position="201"/>
    </location>
</feature>
<protein>
    <submittedName>
        <fullName evidence="2">Uncharacterized protein</fullName>
    </submittedName>
</protein>
<dbReference type="EMBL" id="VICG01000009">
    <property type="protein sequence ID" value="KAA8568543.1"/>
    <property type="molecule type" value="Genomic_DNA"/>
</dbReference>
<evidence type="ECO:0000313" key="3">
    <source>
        <dbReference type="Proteomes" id="UP000322873"/>
    </source>
</evidence>
<dbReference type="AlphaFoldDB" id="A0A5M9JJK4"/>
<accession>A0A5M9JJK4</accession>
<reference evidence="2 3" key="1">
    <citation type="submission" date="2019-06" db="EMBL/GenBank/DDBJ databases">
        <title>Genome Sequence of the Brown Rot Fungal Pathogen Monilinia fructicola.</title>
        <authorList>
            <person name="De Miccolis Angelini R.M."/>
            <person name="Landi L."/>
            <person name="Abate D."/>
            <person name="Pollastro S."/>
            <person name="Romanazzi G."/>
            <person name="Faretra F."/>
        </authorList>
    </citation>
    <scope>NUCLEOTIDE SEQUENCE [LARGE SCALE GENOMIC DNA]</scope>
    <source>
        <strain evidence="2 3">Mfrc123</strain>
    </source>
</reference>
<name>A0A5M9JJK4_MONFR</name>
<dbReference type="Proteomes" id="UP000322873">
    <property type="component" value="Unassembled WGS sequence"/>
</dbReference>
<keyword evidence="3" id="KW-1185">Reference proteome</keyword>
<organism evidence="2 3">
    <name type="scientific">Monilinia fructicola</name>
    <name type="common">Brown rot fungus</name>
    <name type="synonym">Ciboria fructicola</name>
    <dbReference type="NCBI Taxonomy" id="38448"/>
    <lineage>
        <taxon>Eukaryota</taxon>
        <taxon>Fungi</taxon>
        <taxon>Dikarya</taxon>
        <taxon>Ascomycota</taxon>
        <taxon>Pezizomycotina</taxon>
        <taxon>Leotiomycetes</taxon>
        <taxon>Helotiales</taxon>
        <taxon>Sclerotiniaceae</taxon>
        <taxon>Monilinia</taxon>
    </lineage>
</organism>
<proteinExistence type="predicted"/>
<dbReference type="VEuPathDB" id="FungiDB:MFRU_012g01000"/>
<evidence type="ECO:0000313" key="2">
    <source>
        <dbReference type="EMBL" id="KAA8568543.1"/>
    </source>
</evidence>
<gene>
    <name evidence="2" type="ORF">EYC84_007563</name>
</gene>
<comment type="caution">
    <text evidence="2">The sequence shown here is derived from an EMBL/GenBank/DDBJ whole genome shotgun (WGS) entry which is preliminary data.</text>
</comment>